<dbReference type="AlphaFoldDB" id="A0A9W8RN95"/>
<name>A0A9W8RN95_9HYPO</name>
<dbReference type="OrthoDB" id="2019666at2759"/>
<comment type="caution">
    <text evidence="2">The sequence shown here is derived from an EMBL/GenBank/DDBJ whole genome shotgun (WGS) entry which is preliminary data.</text>
</comment>
<sequence length="182" mass="20227">MDMTTDVPAEKSSPATLTDLSSVRGKRRNGPSKMAHTFETFSRNDITDDMLRDAAKLFTENYGTWGHGTPMQAGLVQSVETEALKTMDMTTDVPAEKSSPATLTDLSSVRGKRRNGPSKMAHTFETFSRNDITDDMLRDAAKLFTENYGTWGHGTPMQVLVCQGNFQQSVDWQRIHKSVGME</sequence>
<protein>
    <submittedName>
        <fullName evidence="2">Uncharacterized protein</fullName>
    </submittedName>
</protein>
<feature type="region of interest" description="Disordered" evidence="1">
    <location>
        <begin position="1"/>
        <end position="33"/>
    </location>
</feature>
<evidence type="ECO:0000313" key="2">
    <source>
        <dbReference type="EMBL" id="KAJ4248068.1"/>
    </source>
</evidence>
<evidence type="ECO:0000256" key="1">
    <source>
        <dbReference type="SAM" id="MobiDB-lite"/>
    </source>
</evidence>
<dbReference type="Proteomes" id="UP001152049">
    <property type="component" value="Unassembled WGS sequence"/>
</dbReference>
<gene>
    <name evidence="2" type="ORF">NW762_012838</name>
</gene>
<accession>A0A9W8RN95</accession>
<organism evidence="2 3">
    <name type="scientific">Fusarium torreyae</name>
    <dbReference type="NCBI Taxonomy" id="1237075"/>
    <lineage>
        <taxon>Eukaryota</taxon>
        <taxon>Fungi</taxon>
        <taxon>Dikarya</taxon>
        <taxon>Ascomycota</taxon>
        <taxon>Pezizomycotina</taxon>
        <taxon>Sordariomycetes</taxon>
        <taxon>Hypocreomycetidae</taxon>
        <taxon>Hypocreales</taxon>
        <taxon>Nectriaceae</taxon>
        <taxon>Fusarium</taxon>
    </lineage>
</organism>
<evidence type="ECO:0000313" key="3">
    <source>
        <dbReference type="Proteomes" id="UP001152049"/>
    </source>
</evidence>
<reference evidence="2" key="1">
    <citation type="submission" date="2022-09" db="EMBL/GenBank/DDBJ databases">
        <title>Fusarium specimens isolated from Avocado Roots.</title>
        <authorList>
            <person name="Stajich J."/>
            <person name="Roper C."/>
            <person name="Heimlech-Rivalta G."/>
        </authorList>
    </citation>
    <scope>NUCLEOTIDE SEQUENCE</scope>
    <source>
        <strain evidence="2">CF00136</strain>
    </source>
</reference>
<dbReference type="EMBL" id="JAOQAZ010000037">
    <property type="protein sequence ID" value="KAJ4248068.1"/>
    <property type="molecule type" value="Genomic_DNA"/>
</dbReference>
<keyword evidence="3" id="KW-1185">Reference proteome</keyword>
<proteinExistence type="predicted"/>